<keyword evidence="1" id="KW-0732">Signal</keyword>
<dbReference type="InterPro" id="IPR013424">
    <property type="entry name" value="Ice-binding_C"/>
</dbReference>
<protein>
    <submittedName>
        <fullName evidence="3">PEP-CTERM motif protein</fullName>
    </submittedName>
</protein>
<organism evidence="3 4">
    <name type="scientific">Marinobacter litoralis</name>
    <dbReference type="NCBI Taxonomy" id="187981"/>
    <lineage>
        <taxon>Bacteria</taxon>
        <taxon>Pseudomonadati</taxon>
        <taxon>Pseudomonadota</taxon>
        <taxon>Gammaproteobacteria</taxon>
        <taxon>Pseudomonadales</taxon>
        <taxon>Marinobacteraceae</taxon>
        <taxon>Marinobacter</taxon>
    </lineage>
</organism>
<proteinExistence type="predicted"/>
<dbReference type="Proteomes" id="UP000265903">
    <property type="component" value="Unassembled WGS sequence"/>
</dbReference>
<evidence type="ECO:0000259" key="2">
    <source>
        <dbReference type="Pfam" id="PF07589"/>
    </source>
</evidence>
<feature type="signal peptide" evidence="1">
    <location>
        <begin position="1"/>
        <end position="24"/>
    </location>
</feature>
<name>A0A3M2RCD9_9GAMM</name>
<feature type="chain" id="PRO_5017987772" evidence="1">
    <location>
        <begin position="25"/>
        <end position="232"/>
    </location>
</feature>
<gene>
    <name evidence="3" type="ORF">DOQ08_02417</name>
</gene>
<dbReference type="RefSeq" id="WP_165823660.1">
    <property type="nucleotide sequence ID" value="NZ_QMDL01000003.1"/>
</dbReference>
<accession>A0A3M2RCD9</accession>
<reference evidence="3 4" key="1">
    <citation type="submission" date="2018-08" db="EMBL/GenBank/DDBJ databases">
        <title>Whole Genome Sequence of the Moderate Halophilic Marine Bacterium Marinobacter litoralis Sw-45.</title>
        <authorList>
            <person name="Musa H."/>
        </authorList>
    </citation>
    <scope>NUCLEOTIDE SEQUENCE [LARGE SCALE GENOMIC DNA]</scope>
    <source>
        <strain evidence="3 4">Sw-45</strain>
    </source>
</reference>
<feature type="domain" description="Ice-binding protein C-terminal" evidence="2">
    <location>
        <begin position="206"/>
        <end position="228"/>
    </location>
</feature>
<keyword evidence="4" id="KW-1185">Reference proteome</keyword>
<dbReference type="NCBIfam" id="TIGR02595">
    <property type="entry name" value="PEP_CTERM"/>
    <property type="match status" value="1"/>
</dbReference>
<dbReference type="AlphaFoldDB" id="A0A3M2RCD9"/>
<dbReference type="Pfam" id="PF07589">
    <property type="entry name" value="PEP-CTERM"/>
    <property type="match status" value="1"/>
</dbReference>
<sequence length="232" mass="24393">MNKTTGFLVTAALSGALFTGGALAGPTIDLDYTGATHGYKSGTLSNTATSKNYNVYAGMFAFNTSNPVGASPITWSSKLDAFCIELDTYLDKTNTTYELKTATSHFGNAGLVSSITKLYTGYESSVSNAKTSAAFQLALWELINETDSSYGMTTGTFTSSKYSGARGIADGWLSGLSSQSEGFDMYVLTSAKSQDLLVFTPRPPVSVPEPASLALLGLGLVALGLRRRSARS</sequence>
<evidence type="ECO:0000313" key="3">
    <source>
        <dbReference type="EMBL" id="RMJ02952.1"/>
    </source>
</evidence>
<dbReference type="EMBL" id="QMDL01000003">
    <property type="protein sequence ID" value="RMJ02952.1"/>
    <property type="molecule type" value="Genomic_DNA"/>
</dbReference>
<evidence type="ECO:0000313" key="4">
    <source>
        <dbReference type="Proteomes" id="UP000265903"/>
    </source>
</evidence>
<evidence type="ECO:0000256" key="1">
    <source>
        <dbReference type="SAM" id="SignalP"/>
    </source>
</evidence>
<comment type="caution">
    <text evidence="3">The sequence shown here is derived from an EMBL/GenBank/DDBJ whole genome shotgun (WGS) entry which is preliminary data.</text>
</comment>